<gene>
    <name evidence="1" type="ORF">GCM10010910_28700</name>
</gene>
<protein>
    <submittedName>
        <fullName evidence="1">Uncharacterized protein</fullName>
    </submittedName>
</protein>
<dbReference type="EMBL" id="BMMQ01000012">
    <property type="protein sequence ID" value="GGO67278.1"/>
    <property type="molecule type" value="Genomic_DNA"/>
</dbReference>
<evidence type="ECO:0000313" key="1">
    <source>
        <dbReference type="EMBL" id="GGO67278.1"/>
    </source>
</evidence>
<keyword evidence="2" id="KW-1185">Reference proteome</keyword>
<name>A0ABQ2N3N3_9MICO</name>
<evidence type="ECO:0000313" key="2">
    <source>
        <dbReference type="Proteomes" id="UP000638043"/>
    </source>
</evidence>
<accession>A0ABQ2N3N3</accession>
<comment type="caution">
    <text evidence="1">The sequence shown here is derived from an EMBL/GenBank/DDBJ whole genome shotgun (WGS) entry which is preliminary data.</text>
</comment>
<sequence>MRPLSHWSNLPPLCAYVGRSDANAPSPESAVRGRLIEHDRGRIRELEMDNWVLRHETAYPSQAHIKIPR</sequence>
<dbReference type="Proteomes" id="UP000638043">
    <property type="component" value="Unassembled WGS sequence"/>
</dbReference>
<organism evidence="1 2">
    <name type="scientific">Microbacterium nanhaiense</name>
    <dbReference type="NCBI Taxonomy" id="1301026"/>
    <lineage>
        <taxon>Bacteria</taxon>
        <taxon>Bacillati</taxon>
        <taxon>Actinomycetota</taxon>
        <taxon>Actinomycetes</taxon>
        <taxon>Micrococcales</taxon>
        <taxon>Microbacteriaceae</taxon>
        <taxon>Microbacterium</taxon>
    </lineage>
</organism>
<proteinExistence type="predicted"/>
<reference evidence="2" key="1">
    <citation type="journal article" date="2019" name="Int. J. Syst. Evol. Microbiol.">
        <title>The Global Catalogue of Microorganisms (GCM) 10K type strain sequencing project: providing services to taxonomists for standard genome sequencing and annotation.</title>
        <authorList>
            <consortium name="The Broad Institute Genomics Platform"/>
            <consortium name="The Broad Institute Genome Sequencing Center for Infectious Disease"/>
            <person name="Wu L."/>
            <person name="Ma J."/>
        </authorList>
    </citation>
    <scope>NUCLEOTIDE SEQUENCE [LARGE SCALE GENOMIC DNA]</scope>
    <source>
        <strain evidence="2">CGMCC 4.7181</strain>
    </source>
</reference>